<feature type="domain" description="ATPase AAA-type core" evidence="1">
    <location>
        <begin position="49"/>
        <end position="345"/>
    </location>
</feature>
<dbReference type="InterPro" id="IPR003959">
    <property type="entry name" value="ATPase_AAA_core"/>
</dbReference>
<dbReference type="PANTHER" id="PTHR40396:SF1">
    <property type="entry name" value="ATPASE AAA-TYPE CORE DOMAIN-CONTAINING PROTEIN"/>
    <property type="match status" value="1"/>
</dbReference>
<dbReference type="RefSeq" id="WP_378610522.1">
    <property type="nucleotide sequence ID" value="NZ_JBHSAX010000003.1"/>
</dbReference>
<organism evidence="2 3">
    <name type="scientific">Nocardia jiangsuensis</name>
    <dbReference type="NCBI Taxonomy" id="1691563"/>
    <lineage>
        <taxon>Bacteria</taxon>
        <taxon>Bacillati</taxon>
        <taxon>Actinomycetota</taxon>
        <taxon>Actinomycetes</taxon>
        <taxon>Mycobacteriales</taxon>
        <taxon>Nocardiaceae</taxon>
        <taxon>Nocardia</taxon>
    </lineage>
</organism>
<dbReference type="PANTHER" id="PTHR40396">
    <property type="entry name" value="ATPASE-LIKE PROTEIN"/>
    <property type="match status" value="1"/>
</dbReference>
<evidence type="ECO:0000259" key="1">
    <source>
        <dbReference type="Pfam" id="PF13304"/>
    </source>
</evidence>
<accession>A0ABV8DLQ5</accession>
<evidence type="ECO:0000313" key="2">
    <source>
        <dbReference type="EMBL" id="MFC3960749.1"/>
    </source>
</evidence>
<sequence length="418" mass="46308">MLLKFRVANFRSIRDEHELSFVAADPDEGTAWPTGVVAGGKEISLLSVVGIFGANASGKSNVLQAVLAMRSAVVDSVAEWARLDGIPREPFALDPAARGETTLFEVDVLLGPRRVRYTYGFELSDERVEAEWLHAYPEGHKQVWFDREADREDGDDFRFPNSNLREGKRLTELTRPNALLLTVGASFNHKQLGEVHRWFLKDLRLVTSDRDVRSRSAHTRDRLIDGRYREQIEALLVAADLGIVGLAIDSSLPREKRVRLLHRTRAGAPVPLDFLSQESLGTHAWFAFLGPALDVLASGSVLLADELDASLHPLLAAEVIGMFQDLEANPNRAQLLFTTHDATLLGTAAAGRPLGREQVRVTAKKATGETELYPLTDAHPRRDENLERGYLRGRYGGVPRVMTGEVAREVAQLRAADE</sequence>
<proteinExistence type="predicted"/>
<dbReference type="InterPro" id="IPR027417">
    <property type="entry name" value="P-loop_NTPase"/>
</dbReference>
<reference evidence="3" key="1">
    <citation type="journal article" date="2019" name="Int. J. Syst. Evol. Microbiol.">
        <title>The Global Catalogue of Microorganisms (GCM) 10K type strain sequencing project: providing services to taxonomists for standard genome sequencing and annotation.</title>
        <authorList>
            <consortium name="The Broad Institute Genomics Platform"/>
            <consortium name="The Broad Institute Genome Sequencing Center for Infectious Disease"/>
            <person name="Wu L."/>
            <person name="Ma J."/>
        </authorList>
    </citation>
    <scope>NUCLEOTIDE SEQUENCE [LARGE SCALE GENOMIC DNA]</scope>
    <source>
        <strain evidence="3">CGMCC 4.7330</strain>
    </source>
</reference>
<gene>
    <name evidence="2" type="ORF">ACFO0B_01960</name>
</gene>
<evidence type="ECO:0000313" key="3">
    <source>
        <dbReference type="Proteomes" id="UP001595696"/>
    </source>
</evidence>
<comment type="caution">
    <text evidence="2">The sequence shown here is derived from an EMBL/GenBank/DDBJ whole genome shotgun (WGS) entry which is preliminary data.</text>
</comment>
<dbReference type="Proteomes" id="UP001595696">
    <property type="component" value="Unassembled WGS sequence"/>
</dbReference>
<name>A0ABV8DLQ5_9NOCA</name>
<dbReference type="SUPFAM" id="SSF52540">
    <property type="entry name" value="P-loop containing nucleoside triphosphate hydrolases"/>
    <property type="match status" value="1"/>
</dbReference>
<keyword evidence="3" id="KW-1185">Reference proteome</keyword>
<protein>
    <submittedName>
        <fullName evidence="2">ATP/GTP-binding protein</fullName>
    </submittedName>
</protein>
<dbReference type="EMBL" id="JBHSAX010000003">
    <property type="protein sequence ID" value="MFC3960749.1"/>
    <property type="molecule type" value="Genomic_DNA"/>
</dbReference>
<dbReference type="Gene3D" id="3.40.50.300">
    <property type="entry name" value="P-loop containing nucleotide triphosphate hydrolases"/>
    <property type="match status" value="1"/>
</dbReference>
<dbReference type="Pfam" id="PF13304">
    <property type="entry name" value="AAA_21"/>
    <property type="match status" value="1"/>
</dbReference>